<dbReference type="SUPFAM" id="SSF48452">
    <property type="entry name" value="TPR-like"/>
    <property type="match status" value="1"/>
</dbReference>
<reference evidence="1 2" key="1">
    <citation type="submission" date="2019-04" db="EMBL/GenBank/DDBJ databases">
        <title>Pedobacter sp. RP-3-15 sp. nov., isolated from Arctic soil.</title>
        <authorList>
            <person name="Dahal R.H."/>
            <person name="Kim D.-U."/>
        </authorList>
    </citation>
    <scope>NUCLEOTIDE SEQUENCE [LARGE SCALE GENOMIC DNA]</scope>
    <source>
        <strain evidence="1 2">RP-3-15</strain>
    </source>
</reference>
<dbReference type="OrthoDB" id="9766256at2"/>
<dbReference type="RefSeq" id="WP_136836694.1">
    <property type="nucleotide sequence ID" value="NZ_SWBQ01000004.1"/>
</dbReference>
<proteinExistence type="predicted"/>
<dbReference type="PROSITE" id="PS51257">
    <property type="entry name" value="PROKAR_LIPOPROTEIN"/>
    <property type="match status" value="1"/>
</dbReference>
<accession>A0A4U1CEB9</accession>
<evidence type="ECO:0000313" key="2">
    <source>
        <dbReference type="Proteomes" id="UP000307244"/>
    </source>
</evidence>
<dbReference type="Proteomes" id="UP000307244">
    <property type="component" value="Unassembled WGS sequence"/>
</dbReference>
<gene>
    <name evidence="1" type="ORF">FA047_13945</name>
</gene>
<comment type="caution">
    <text evidence="1">The sequence shown here is derived from an EMBL/GenBank/DDBJ whole genome shotgun (WGS) entry which is preliminary data.</text>
</comment>
<dbReference type="InterPro" id="IPR041662">
    <property type="entry name" value="SusD-like_2"/>
</dbReference>
<dbReference type="Gene3D" id="1.25.40.390">
    <property type="match status" value="1"/>
</dbReference>
<keyword evidence="2" id="KW-1185">Reference proteome</keyword>
<evidence type="ECO:0000313" key="1">
    <source>
        <dbReference type="EMBL" id="TKC04871.1"/>
    </source>
</evidence>
<name>A0A4U1CEB9_9SPHI</name>
<organism evidence="1 2">
    <name type="scientific">Pedobacter frigoris</name>
    <dbReference type="NCBI Taxonomy" id="2571272"/>
    <lineage>
        <taxon>Bacteria</taxon>
        <taxon>Pseudomonadati</taxon>
        <taxon>Bacteroidota</taxon>
        <taxon>Sphingobacteriia</taxon>
        <taxon>Sphingobacteriales</taxon>
        <taxon>Sphingobacteriaceae</taxon>
        <taxon>Pedobacter</taxon>
    </lineage>
</organism>
<sequence>MKNRYKYFTGLAIIGFSVILGSCQKNFLDINTDPNNPTDLPLTQILPAAEGGLTFNLCQNVGGINSATSTFVHQIVNTRVNDYIVDGTNFQNAWGYAGGGYGVFPGVLYDLQTVINKGTAQNAPHYVGVAQVQKAYIFSLWVDLFGDVPYFDALKGNDNLSPKYDASTAIYDDLFVQLDNAITNLSAASSSLSPDGNSDLIYAGDRTKWIRLANSIKLKLYNQVRLKRDVKAQINALIAGNNLITTDDQDFQLKFGTSASPENRNIGFFANYGTGQRESFVSPYFYTTLKNSNDPRMPYFIYNQLTPTGNPTNPVDFRDGRFLSVRFSSKGPNRNQDQRTFQSLLGLFPVGGRYDNGTGGTGALTSGPGDAPVRVLTTYQVKFIQAEAALTLGTTGVVTDLLRSAIVDNFTKINKQAAAVPGSVQSVPGITDLVRDAYITTVIAAYNAAPTTADKLNVIMTQKWIASFGYGMDAYTDYRRTGFPAIPNTTGAVDPEMVSTRTFPFRLPYPSSEQTSNPNFPGQPDIYGASGKIFWAN</sequence>
<protein>
    <submittedName>
        <fullName evidence="1">SusD/RagB family nutrient-binding outer membrane lipoprotein</fullName>
    </submittedName>
</protein>
<dbReference type="EMBL" id="SWBQ01000004">
    <property type="protein sequence ID" value="TKC04871.1"/>
    <property type="molecule type" value="Genomic_DNA"/>
</dbReference>
<dbReference type="Pfam" id="PF12771">
    <property type="entry name" value="SusD-like_2"/>
    <property type="match status" value="1"/>
</dbReference>
<dbReference type="AlphaFoldDB" id="A0A4U1CEB9"/>
<dbReference type="InterPro" id="IPR011990">
    <property type="entry name" value="TPR-like_helical_dom_sf"/>
</dbReference>
<keyword evidence="1" id="KW-0449">Lipoprotein</keyword>